<feature type="coiled-coil region" evidence="1">
    <location>
        <begin position="713"/>
        <end position="740"/>
    </location>
</feature>
<keyword evidence="1" id="KW-0175">Coiled coil</keyword>
<gene>
    <name evidence="3" type="primary">AVEN_37904_1</name>
    <name evidence="3" type="ORF">NPIL_209241</name>
</gene>
<feature type="region of interest" description="Disordered" evidence="2">
    <location>
        <begin position="1056"/>
        <end position="1077"/>
    </location>
</feature>
<feature type="coiled-coil region" evidence="1">
    <location>
        <begin position="341"/>
        <end position="400"/>
    </location>
</feature>
<evidence type="ECO:0000313" key="4">
    <source>
        <dbReference type="Proteomes" id="UP000887013"/>
    </source>
</evidence>
<dbReference type="AlphaFoldDB" id="A0A8X6IDC3"/>
<evidence type="ECO:0000256" key="1">
    <source>
        <dbReference type="SAM" id="Coils"/>
    </source>
</evidence>
<name>A0A8X6IDC3_NEPPI</name>
<feature type="coiled-coil region" evidence="1">
    <location>
        <begin position="898"/>
        <end position="957"/>
    </location>
</feature>
<evidence type="ECO:0000313" key="3">
    <source>
        <dbReference type="EMBL" id="GFS40372.1"/>
    </source>
</evidence>
<protein>
    <submittedName>
        <fullName evidence="3">Uncharacterized protein</fullName>
    </submittedName>
</protein>
<sequence>MKIAEPTMLFTFESHPEDIRNPSEKDLLEMLFPRRYFVYKTFYMRTLFVISYVNPFKSIWTRARKNSAFHALVKMYLSCIQRVEPFTIEVASTMRFFKRNNRVNIENFTTWYPLAYDMTIENMIHLFKHEPTVCFARSLFQILKRSDQHVLPPHHPPPDFYTCQTTLNDEDPVGVACRIVDSKVEYVSVMILSYTKEWFLDTNNMSCCFVPTSRLAMCKHWFPLLKDKQTWETFGQTWYVSDLMKHCVQLSSLIDWVSIQTSEPYRHIRNDLIQVYQILLIQTLKKDISYDVTEAFTASQPLIDLYPELYRNSSSFLDFLFKLCHAPAPPLPSCQGKGEAMSFLSEDMRNFQKRLDVKEKEIESLQEELANKRTYYETEMRKLERKLAHAEKELKDYVSQKEYESEIHANLTADTVSTTPAGLFNHSNAYNITSQSPRCSDTLTPAITADSCSALNALEYPRSDECVFQKLKDWKQELWTFLNNFKTEMARDFTLTQERNQNIEQLLETLRPTQTPALPEIPVKPTVSVDDISEALFDKFEQVLTRRLSEEQLRSMLKTFKLDEYFDELIGKVKCILSNGSQSPKKVLSQIHETKVTVTQITKSLLQKISTLFGSQLPSLELMQHLDRLENELLVKNTQLAKTLEPSKVQHYCQTHLPTVGYSEDWEKRLIDHMEALTAFRQTFYDQLQIIHARFNLSYVPDGRPEEILMRLCDTTLQQSQDLERQLKDTTDQLHSIHQEMLEKMNLDPKSQTVMLRNSKHLETGFFEWLEGNVNMLKEKLETAYAQLEANEVPSQCVISEVPNLPSLCAPVVEEEGKPDRWKDKYKHVKEDYDALRKECGKLLDIVDIETFASDVTAKFHKEMAPLQSAYKYSQKLVKHFHVKLSAPNWDQSIIGNFKDLEYKNEKYLKQINELKNNITSAEEELITITREHDKKQSQLQQKIQYYEYELNEYKKRIQDPRREEYREEPTSGCRIKSPSKRFKRKGNIPETEDSEEDWYSKYMELEKQLNEPRRDEMSLTLLKALFAAFYQSYFKLTYEYKWKHMPKILPDDVTSKKEFRTQDVKNTGRNPRVDAA</sequence>
<organism evidence="3 4">
    <name type="scientific">Nephila pilipes</name>
    <name type="common">Giant wood spider</name>
    <name type="synonym">Nephila maculata</name>
    <dbReference type="NCBI Taxonomy" id="299642"/>
    <lineage>
        <taxon>Eukaryota</taxon>
        <taxon>Metazoa</taxon>
        <taxon>Ecdysozoa</taxon>
        <taxon>Arthropoda</taxon>
        <taxon>Chelicerata</taxon>
        <taxon>Arachnida</taxon>
        <taxon>Araneae</taxon>
        <taxon>Araneomorphae</taxon>
        <taxon>Entelegynae</taxon>
        <taxon>Araneoidea</taxon>
        <taxon>Nephilidae</taxon>
        <taxon>Nephila</taxon>
    </lineage>
</organism>
<accession>A0A8X6IDC3</accession>
<dbReference type="Proteomes" id="UP000887013">
    <property type="component" value="Unassembled WGS sequence"/>
</dbReference>
<reference evidence="3" key="1">
    <citation type="submission" date="2020-08" db="EMBL/GenBank/DDBJ databases">
        <title>Multicomponent nature underlies the extraordinary mechanical properties of spider dragline silk.</title>
        <authorList>
            <person name="Kono N."/>
            <person name="Nakamura H."/>
            <person name="Mori M."/>
            <person name="Yoshida Y."/>
            <person name="Ohtoshi R."/>
            <person name="Malay A.D."/>
            <person name="Moran D.A.P."/>
            <person name="Tomita M."/>
            <person name="Numata K."/>
            <person name="Arakawa K."/>
        </authorList>
    </citation>
    <scope>NUCLEOTIDE SEQUENCE</scope>
</reference>
<evidence type="ECO:0000256" key="2">
    <source>
        <dbReference type="SAM" id="MobiDB-lite"/>
    </source>
</evidence>
<proteinExistence type="predicted"/>
<keyword evidence="4" id="KW-1185">Reference proteome</keyword>
<dbReference type="EMBL" id="BMAW01043632">
    <property type="protein sequence ID" value="GFS40372.1"/>
    <property type="molecule type" value="Genomic_DNA"/>
</dbReference>
<comment type="caution">
    <text evidence="3">The sequence shown here is derived from an EMBL/GenBank/DDBJ whole genome shotgun (WGS) entry which is preliminary data.</text>
</comment>